<dbReference type="GO" id="GO:0003755">
    <property type="term" value="F:peptidyl-prolyl cis-trans isomerase activity"/>
    <property type="evidence" value="ECO:0007669"/>
    <property type="project" value="UniProtKB-UniRule"/>
</dbReference>
<dbReference type="HAMAP" id="MF_00303">
    <property type="entry name" value="Trigger_factor_Tig"/>
    <property type="match status" value="1"/>
</dbReference>
<name>G0A270_METMM</name>
<reference evidence="15 16" key="1">
    <citation type="journal article" date="2011" name="J. Bacteriol.">
        <title>Complete Genome Sequence of the Aerobic Marine Methanotroph Methylomonas methanica MC09.</title>
        <authorList>
            <person name="Boden R."/>
            <person name="Cunliffe M."/>
            <person name="Scanlan J."/>
            <person name="Moussard H."/>
            <person name="Kits K.D."/>
            <person name="Klotz M.G."/>
            <person name="Jetten M.S."/>
            <person name="Vuilleumier S."/>
            <person name="Han J."/>
            <person name="Peters L."/>
            <person name="Mikhailova N."/>
            <person name="Teshima H."/>
            <person name="Tapia R."/>
            <person name="Kyrpides N."/>
            <person name="Ivanova N."/>
            <person name="Pagani I."/>
            <person name="Cheng J.F."/>
            <person name="Goodwin L."/>
            <person name="Han C."/>
            <person name="Hauser L."/>
            <person name="Land M.L."/>
            <person name="Lapidus A."/>
            <person name="Lucas S."/>
            <person name="Pitluck S."/>
            <person name="Woyke T."/>
            <person name="Stein L."/>
            <person name="Murrell J.C."/>
        </authorList>
    </citation>
    <scope>NUCLEOTIDE SEQUENCE [LARGE SCALE GENOMIC DNA]</scope>
    <source>
        <strain evidence="15 16">MC09</strain>
    </source>
</reference>
<dbReference type="Proteomes" id="UP000008888">
    <property type="component" value="Chromosome"/>
</dbReference>
<dbReference type="InterPro" id="IPR046357">
    <property type="entry name" value="PPIase_dom_sf"/>
</dbReference>
<dbReference type="GO" id="GO:0051083">
    <property type="term" value="P:'de novo' cotranslational protein folding"/>
    <property type="evidence" value="ECO:0007669"/>
    <property type="project" value="TreeGrafter"/>
</dbReference>
<reference evidence="16" key="3">
    <citation type="submission" date="2011-05" db="EMBL/GenBank/DDBJ databases">
        <title>Complete sequence of Methylomonas methanica MC09.</title>
        <authorList>
            <consortium name="US DOE Joint Genome Institute"/>
            <person name="Lucas S."/>
            <person name="Han J."/>
            <person name="Lapidus A."/>
            <person name="Cheng J.-F."/>
            <person name="Goodwin L."/>
            <person name="Pitluck S."/>
            <person name="Peters L."/>
            <person name="Mikhailova N."/>
            <person name="Teshima H."/>
            <person name="Han C."/>
            <person name="Tapia R."/>
            <person name="Land M."/>
            <person name="Hauser L."/>
            <person name="Kyrpides N."/>
            <person name="Ivanova N."/>
            <person name="Pagani I."/>
            <person name="Stein L."/>
            <person name="Woyke T."/>
        </authorList>
    </citation>
    <scope>NUCLEOTIDE SEQUENCE [LARGE SCALE GENOMIC DNA]</scope>
    <source>
        <strain evidence="16">MC09</strain>
    </source>
</reference>
<comment type="catalytic activity">
    <reaction evidence="1 11 12">
        <text>[protein]-peptidylproline (omega=180) = [protein]-peptidylproline (omega=0)</text>
        <dbReference type="Rhea" id="RHEA:16237"/>
        <dbReference type="Rhea" id="RHEA-COMP:10747"/>
        <dbReference type="Rhea" id="RHEA-COMP:10748"/>
        <dbReference type="ChEBI" id="CHEBI:83833"/>
        <dbReference type="ChEBI" id="CHEBI:83834"/>
        <dbReference type="EC" id="5.2.1.8"/>
    </reaction>
</comment>
<dbReference type="GO" id="GO:0044183">
    <property type="term" value="F:protein folding chaperone"/>
    <property type="evidence" value="ECO:0007669"/>
    <property type="project" value="TreeGrafter"/>
</dbReference>
<evidence type="ECO:0000256" key="5">
    <source>
        <dbReference type="ARBA" id="ARBA00022618"/>
    </source>
</evidence>
<evidence type="ECO:0000259" key="14">
    <source>
        <dbReference type="PROSITE" id="PS50059"/>
    </source>
</evidence>
<dbReference type="NCBIfam" id="TIGR00115">
    <property type="entry name" value="tig"/>
    <property type="match status" value="1"/>
</dbReference>
<dbReference type="PANTHER" id="PTHR30560:SF3">
    <property type="entry name" value="TRIGGER FACTOR-LIKE PROTEIN TIG, CHLOROPLASTIC"/>
    <property type="match status" value="1"/>
</dbReference>
<dbReference type="GO" id="GO:0043022">
    <property type="term" value="F:ribosome binding"/>
    <property type="evidence" value="ECO:0007669"/>
    <property type="project" value="TreeGrafter"/>
</dbReference>
<dbReference type="InterPro" id="IPR008880">
    <property type="entry name" value="Trigger_fac_C"/>
</dbReference>
<evidence type="ECO:0000256" key="13">
    <source>
        <dbReference type="RuleBase" id="RU003914"/>
    </source>
</evidence>
<comment type="similarity">
    <text evidence="2 11 13">Belongs to the FKBP-type PPIase family. Tig subfamily.</text>
</comment>
<evidence type="ECO:0000256" key="11">
    <source>
        <dbReference type="HAMAP-Rule" id="MF_00303"/>
    </source>
</evidence>
<feature type="domain" description="PPIase FKBP-type" evidence="14">
    <location>
        <begin position="159"/>
        <end position="244"/>
    </location>
</feature>
<proteinExistence type="inferred from homology"/>
<keyword evidence="7 11" id="KW-0143">Chaperone</keyword>
<evidence type="ECO:0000256" key="7">
    <source>
        <dbReference type="ARBA" id="ARBA00023186"/>
    </source>
</evidence>
<sequence>MQVSVEKTSELSRKMIVSVPDAVLQEKMETRFKKLAREVKVDGFRPGKVPTSMVKKLYGERVKQEVAGDLIQSTYFEALQQQELVPAGHPSITPAEKSEGFEYVAEFEVYPEVSLEAVNGLEINRPTASVTDADVENMIDKLKQQKKSWAVVERASQEGDKVTIHFSGVSEGENFTDGKVENYAIEIGGKQMIPGFEDELKGLSAGESKTFSITFPEKYNSEKLAGKVAEFEIEMVKVEEPVLPELDAEFIKAYGVEDGDVDSFRTDVKDNMERELEQGLKNKLKTAVMDALFEHVQITLPNALIDQEIQALMKPYAERAGKAKLKLEDLNLPQDMFENQAKRRVALGLILGEIIQKNDIKIDADKVRATIEDMAKSYEKPEDVINWYYADNSRLNDVQQMVLEDQAVAWVIERARVVDQSVAFEDVMDRQQA</sequence>
<dbReference type="PIRSF" id="PIRSF003095">
    <property type="entry name" value="Trigger_factor"/>
    <property type="match status" value="1"/>
</dbReference>
<dbReference type="GO" id="GO:0051301">
    <property type="term" value="P:cell division"/>
    <property type="evidence" value="ECO:0007669"/>
    <property type="project" value="UniProtKB-KW"/>
</dbReference>
<keyword evidence="6 11" id="KW-0697">Rotamase</keyword>
<comment type="subcellular location">
    <subcellularLocation>
        <location evidence="11">Cytoplasm</location>
    </subcellularLocation>
    <text evidence="11">About half TF is bound to the ribosome near the polypeptide exit tunnel while the other half is free in the cytoplasm.</text>
</comment>
<dbReference type="Pfam" id="PF05697">
    <property type="entry name" value="Trigger_N"/>
    <property type="match status" value="1"/>
</dbReference>
<dbReference type="EMBL" id="CP002738">
    <property type="protein sequence ID" value="AEG02613.1"/>
    <property type="molecule type" value="Genomic_DNA"/>
</dbReference>
<dbReference type="OrthoDB" id="9767721at2"/>
<comment type="function">
    <text evidence="11">Involved in protein export. Acts as a chaperone by maintaining the newly synthesized protein in an open conformation. Functions as a peptidyl-prolyl cis-trans isomerase.</text>
</comment>
<dbReference type="Gene3D" id="3.10.50.40">
    <property type="match status" value="1"/>
</dbReference>
<accession>G0A270</accession>
<dbReference type="GO" id="GO:0043335">
    <property type="term" value="P:protein unfolding"/>
    <property type="evidence" value="ECO:0007669"/>
    <property type="project" value="TreeGrafter"/>
</dbReference>
<evidence type="ECO:0000256" key="8">
    <source>
        <dbReference type="ARBA" id="ARBA00023235"/>
    </source>
</evidence>
<reference key="2">
    <citation type="submission" date="2011-05" db="EMBL/GenBank/DDBJ databases">
        <title>Complete genome sequence of the aerobic marine methanotroph Methylomonas methanica MC09.</title>
        <authorList>
            <person name="Boden R."/>
            <person name="Cunliffe M."/>
            <person name="Scanlan J."/>
            <person name="Moussard H."/>
            <person name="Kits K.D."/>
            <person name="Klotz M."/>
            <person name="Jetten M."/>
            <person name="Vuilleumier S."/>
            <person name="Han J."/>
            <person name="Peters L."/>
            <person name="Mikhailova N."/>
            <person name="Teshima H."/>
            <person name="Tapia R."/>
            <person name="Kyrpides N."/>
            <person name="Ivanova N."/>
            <person name="Pagani I."/>
            <person name="Cheng J.-F."/>
            <person name="Goodwin L."/>
            <person name="Han C."/>
            <person name="Hauser L."/>
            <person name="Land M."/>
            <person name="Lapidus A."/>
            <person name="Lucas S."/>
            <person name="Pitluck S."/>
            <person name="Woyke T."/>
            <person name="Stein L.Y."/>
            <person name="Murrell C."/>
        </authorList>
    </citation>
    <scope>NUCLEOTIDE SEQUENCE</scope>
    <source>
        <strain>MC09</strain>
    </source>
</reference>
<dbReference type="InterPro" id="IPR005215">
    <property type="entry name" value="Trig_fac"/>
</dbReference>
<dbReference type="InterPro" id="IPR001179">
    <property type="entry name" value="PPIase_FKBP_dom"/>
</dbReference>
<dbReference type="InterPro" id="IPR008881">
    <property type="entry name" value="Trigger_fac_ribosome-bd_bac"/>
</dbReference>
<keyword evidence="5 11" id="KW-0132">Cell division</keyword>
<dbReference type="KEGG" id="mmt:Metme_4263"/>
<evidence type="ECO:0000256" key="9">
    <source>
        <dbReference type="ARBA" id="ARBA00023306"/>
    </source>
</evidence>
<evidence type="ECO:0000256" key="4">
    <source>
        <dbReference type="ARBA" id="ARBA00016902"/>
    </source>
</evidence>
<dbReference type="GO" id="GO:0015031">
    <property type="term" value="P:protein transport"/>
    <property type="evidence" value="ECO:0007669"/>
    <property type="project" value="UniProtKB-UniRule"/>
</dbReference>
<dbReference type="PANTHER" id="PTHR30560">
    <property type="entry name" value="TRIGGER FACTOR CHAPERONE AND PEPTIDYL-PROLYL CIS/TRANS ISOMERASE"/>
    <property type="match status" value="1"/>
</dbReference>
<evidence type="ECO:0000256" key="6">
    <source>
        <dbReference type="ARBA" id="ARBA00023110"/>
    </source>
</evidence>
<dbReference type="SUPFAM" id="SSF54534">
    <property type="entry name" value="FKBP-like"/>
    <property type="match status" value="1"/>
</dbReference>
<dbReference type="InterPro" id="IPR037041">
    <property type="entry name" value="Trigger_fac_C_sf"/>
</dbReference>
<evidence type="ECO:0000256" key="1">
    <source>
        <dbReference type="ARBA" id="ARBA00000971"/>
    </source>
</evidence>
<dbReference type="FunFam" id="3.10.50.40:FF:000001">
    <property type="entry name" value="Trigger factor"/>
    <property type="match status" value="1"/>
</dbReference>
<dbReference type="GO" id="GO:0005737">
    <property type="term" value="C:cytoplasm"/>
    <property type="evidence" value="ECO:0007669"/>
    <property type="project" value="UniProtKB-SubCell"/>
</dbReference>
<dbReference type="InterPro" id="IPR027304">
    <property type="entry name" value="Trigger_fact/SurA_dom_sf"/>
</dbReference>
<evidence type="ECO:0000256" key="3">
    <source>
        <dbReference type="ARBA" id="ARBA00013194"/>
    </source>
</evidence>
<keyword evidence="9 11" id="KW-0131">Cell cycle</keyword>
<evidence type="ECO:0000313" key="16">
    <source>
        <dbReference type="Proteomes" id="UP000008888"/>
    </source>
</evidence>
<dbReference type="Pfam" id="PF05698">
    <property type="entry name" value="Trigger_C"/>
    <property type="match status" value="1"/>
</dbReference>
<evidence type="ECO:0000256" key="2">
    <source>
        <dbReference type="ARBA" id="ARBA00005464"/>
    </source>
</evidence>
<keyword evidence="11" id="KW-0963">Cytoplasm</keyword>
<dbReference type="AlphaFoldDB" id="G0A270"/>
<gene>
    <name evidence="11" type="primary">tig</name>
    <name evidence="15" type="ordered locus">Metme_4263</name>
</gene>
<comment type="domain">
    <text evidence="11">Consists of 3 domains; the N-terminus binds the ribosome, the middle domain has PPIase activity, while the C-terminus has intrinsic chaperone activity on its own.</text>
</comment>
<dbReference type="Pfam" id="PF00254">
    <property type="entry name" value="FKBP_C"/>
    <property type="match status" value="1"/>
</dbReference>
<dbReference type="PROSITE" id="PS50059">
    <property type="entry name" value="FKBP_PPIASE"/>
    <property type="match status" value="1"/>
</dbReference>
<dbReference type="STRING" id="857087.Metme_4263"/>
<dbReference type="HOGENOM" id="CLU_033058_2_0_6"/>
<protein>
    <recommendedName>
        <fullName evidence="4 11">Trigger factor</fullName>
        <shortName evidence="11">TF</shortName>
        <ecNumber evidence="3 11">5.2.1.8</ecNumber>
    </recommendedName>
    <alternativeName>
        <fullName evidence="10 11">PPIase</fullName>
    </alternativeName>
</protein>
<keyword evidence="16" id="KW-1185">Reference proteome</keyword>
<dbReference type="RefSeq" id="WP_013820828.1">
    <property type="nucleotide sequence ID" value="NC_015572.1"/>
</dbReference>
<evidence type="ECO:0000256" key="10">
    <source>
        <dbReference type="ARBA" id="ARBA00029986"/>
    </source>
</evidence>
<dbReference type="SUPFAM" id="SSF102735">
    <property type="entry name" value="Trigger factor ribosome-binding domain"/>
    <property type="match status" value="1"/>
</dbReference>
<evidence type="ECO:0000313" key="15">
    <source>
        <dbReference type="EMBL" id="AEG02613.1"/>
    </source>
</evidence>
<dbReference type="Gene3D" id="1.10.3120.10">
    <property type="entry name" value="Trigger factor, C-terminal domain"/>
    <property type="match status" value="1"/>
</dbReference>
<dbReference type="SUPFAM" id="SSF109998">
    <property type="entry name" value="Triger factor/SurA peptide-binding domain-like"/>
    <property type="match status" value="1"/>
</dbReference>
<dbReference type="InterPro" id="IPR036611">
    <property type="entry name" value="Trigger_fac_ribosome-bd_sf"/>
</dbReference>
<dbReference type="Gene3D" id="3.30.70.1050">
    <property type="entry name" value="Trigger factor ribosome-binding domain"/>
    <property type="match status" value="1"/>
</dbReference>
<evidence type="ECO:0000256" key="12">
    <source>
        <dbReference type="PROSITE-ProRule" id="PRU00277"/>
    </source>
</evidence>
<organism evidence="15 16">
    <name type="scientific">Methylomonas methanica (strain DSM 25384 / MC09)</name>
    <dbReference type="NCBI Taxonomy" id="857087"/>
    <lineage>
        <taxon>Bacteria</taxon>
        <taxon>Pseudomonadati</taxon>
        <taxon>Pseudomonadota</taxon>
        <taxon>Gammaproteobacteria</taxon>
        <taxon>Methylococcales</taxon>
        <taxon>Methylococcaceae</taxon>
        <taxon>Methylomonas</taxon>
    </lineage>
</organism>
<dbReference type="eggNOG" id="COG0544">
    <property type="taxonomic scope" value="Bacteria"/>
</dbReference>
<dbReference type="EC" id="5.2.1.8" evidence="3 11"/>
<keyword evidence="8 11" id="KW-0413">Isomerase</keyword>